<feature type="region of interest" description="Disordered" evidence="1">
    <location>
        <begin position="1584"/>
        <end position="1626"/>
    </location>
</feature>
<proteinExistence type="predicted"/>
<protein>
    <submittedName>
        <fullName evidence="2">Uncharacterized protein</fullName>
    </submittedName>
</protein>
<evidence type="ECO:0000313" key="3">
    <source>
        <dbReference type="Proteomes" id="UP000664859"/>
    </source>
</evidence>
<dbReference type="PANTHER" id="PTHR45725">
    <property type="entry name" value="FORMIN HOMOLOGY 2 FAMILY MEMBER"/>
    <property type="match status" value="1"/>
</dbReference>
<feature type="region of interest" description="Disordered" evidence="1">
    <location>
        <begin position="1920"/>
        <end position="1939"/>
    </location>
</feature>
<gene>
    <name evidence="2" type="ORF">JKP88DRAFT_265698</name>
</gene>
<feature type="compositionally biased region" description="Pro residues" evidence="1">
    <location>
        <begin position="1922"/>
        <end position="1931"/>
    </location>
</feature>
<feature type="region of interest" description="Disordered" evidence="1">
    <location>
        <begin position="580"/>
        <end position="601"/>
    </location>
</feature>
<name>A0A835YJH9_9STRA</name>
<feature type="compositionally biased region" description="Gly residues" evidence="1">
    <location>
        <begin position="871"/>
        <end position="885"/>
    </location>
</feature>
<accession>A0A835YJH9</accession>
<dbReference type="OrthoDB" id="542946at2759"/>
<comment type="caution">
    <text evidence="2">The sequence shown here is derived from an EMBL/GenBank/DDBJ whole genome shotgun (WGS) entry which is preliminary data.</text>
</comment>
<dbReference type="EMBL" id="JAFCMP010000546">
    <property type="protein sequence ID" value="KAG5175731.1"/>
    <property type="molecule type" value="Genomic_DNA"/>
</dbReference>
<evidence type="ECO:0000256" key="1">
    <source>
        <dbReference type="SAM" id="MobiDB-lite"/>
    </source>
</evidence>
<organism evidence="2 3">
    <name type="scientific">Tribonema minus</name>
    <dbReference type="NCBI Taxonomy" id="303371"/>
    <lineage>
        <taxon>Eukaryota</taxon>
        <taxon>Sar</taxon>
        <taxon>Stramenopiles</taxon>
        <taxon>Ochrophyta</taxon>
        <taxon>PX clade</taxon>
        <taxon>Xanthophyceae</taxon>
        <taxon>Tribonematales</taxon>
        <taxon>Tribonemataceae</taxon>
        <taxon>Tribonema</taxon>
    </lineage>
</organism>
<evidence type="ECO:0000313" key="2">
    <source>
        <dbReference type="EMBL" id="KAG5175731.1"/>
    </source>
</evidence>
<feature type="compositionally biased region" description="Gly residues" evidence="1">
    <location>
        <begin position="588"/>
        <end position="597"/>
    </location>
</feature>
<feature type="region of interest" description="Disordered" evidence="1">
    <location>
        <begin position="858"/>
        <end position="885"/>
    </location>
</feature>
<feature type="compositionally biased region" description="Pro residues" evidence="1">
    <location>
        <begin position="1598"/>
        <end position="1625"/>
    </location>
</feature>
<dbReference type="Proteomes" id="UP000664859">
    <property type="component" value="Unassembled WGS sequence"/>
</dbReference>
<keyword evidence="3" id="KW-1185">Reference proteome</keyword>
<reference evidence="2" key="1">
    <citation type="submission" date="2021-02" db="EMBL/GenBank/DDBJ databases">
        <title>First Annotated Genome of the Yellow-green Alga Tribonema minus.</title>
        <authorList>
            <person name="Mahan K.M."/>
        </authorList>
    </citation>
    <scope>NUCLEOTIDE SEQUENCE</scope>
    <source>
        <strain evidence="2">UTEX B ZZ1240</strain>
    </source>
</reference>
<sequence>MTQARTCTHRAQLEPLSAAPNARRGDACARCNTHNSTTSSGTHTELVATPPAANAAALAPLNPSAFAGVYATPVPASPTATGTATAARVLGFQHVIDATDSSQNAAWSVTCVTQFEQTRSWASREHHVFRIDACERTIASASFKLMYLKSFIANQGPDRALNQCEVGMQDVVEDYFIVLLQGDELPHDPYPDLVRRVRVMELQPRLFRSLKADAARLAAVTHETDASQSSSGIVCPRGYSGAWGLPHVMRHVNAKAFDALRELHAQVEVQLPATRTTSLWQAPDCRIGATVALCGPQVWRGGLLLDGGGPLALSVDVEVRGPSLERAAQAPARVVVAEQRYFNSRVPNFTFHFSQDMTPYRPPRAQVWRGGLLLDGGGPLALSVEVEVRGPSLERAAQALARVVIADATAAARCADMLDVRVTLPALPAAAAAAAAEAADACEWGVDSLQGDAQACPECGAAAAATAAAAAGAAATAAAAAAAAAAPRHALFLLRITADHIASAATTCTTALQHQYTRPVPPRCCCCCARALRSLEDDPEAFVHAVAAVVAAARARPALRFLHVRARAAPQLARVTRTYTLHTRTPRDGGGGGGGGSSEPWSSAPWPYAALTAGAFRTRADAEAYVALFAAADGGGGGGSGGGGGVPEAAVQRAVRAQACAAVAAHARDGAPSLAAYTALAVAGALRGGAQRAVGDASARVLAGERVHISVCMHALYEHTARCASSMSLAELVKYVTEIGYALECVFALRGGALRMVGDASARVLAGPAPPLTALAARAANIAAALSTLSRRWTAAAALCIRISINALSRAPRHSCDEGQGKGYASTGPAPPLAALAARAANIAAALSTLSHRWTAAAAADGSPRRRRRSSGGGGGGGGSDGGGGDEAVMAAAHADFWALRGDLLRRVLDADEHSDVIALKDRARAWIAALSDVDAEGLRLPVFHRADAQACAAAAAAAARGLSRLAAWLNAVALSVAHDCAAVCEYTHAEALAVARSAAESATAGNAQQPPPPPPVDEITTAIGLLAWAKGVAAAAAAEAAVAGQAGQHGEQQRARQKGGGLFRKFKTAVHTAAAAAAPAPPPPPLPWLRPLADLQQDAAEALGLGLGLELGRGQQRSGLGSGVRVRSEVNRVLREDTVPECIACEAALLQVRCRALSRAMSHESLLYHVLREDTVPECIACEAALLQYATDRRLDECIVVSQTEALRAPLPRTPFPRWTCAIAPRAAAAALALSNAPAAGAAAAAAAQPPPPPLCELTAHMRNACVLQADVVRPLPRTPFPRWTCVITPRAAAAALALSNAPAAGAAAAQPPPPPVLFHVHGHAAALAAADPSAAAAALVRLPVLPPPLPPERDLQGPARAWRELHVSVGAGLMAGGILSAAAAAAAAAVAAPPLFVEALAVFVVACDTRRQCCAKYAVHLSVGAGLMAGVKLSAAAAAAAAAAAPPLFVEALTVFVVGCATRRQERRALELFLDWSVRLAQSVDQSASPHVLLGLAAGPAAAAPWPTHGGSGGGSALLDGTEGEATSACTVAAESRALTCMVDGRARVSRVEVWQLRAPRWRGGRGHALCFTNLNMPLHGDVPTPARAHRHAHLNPPPPPPPPHRASVSPPPPAPPPPPPALLPAAAALRRQVRYTAAELRRSAAGEAAPLAPQLPAGADLAVHVLLRWEASGGGYGSYSGGDGAVVFVPCALRAVFVAPEGGGAGGGAPPVPARVAFEGVFADARHAEAVRLQVRRRCGCAHARLEIVCITLRSTQFSSACAQTTLRSTQYQAFRDADDDRSPEERYYATACAAVAATLRAGDASAACRQLLLLSRAVDLSATTAAAAALAAAQRVVAAGPVEVLARAAAYATTLCHLLADDGSGSGGGGSTAAALQAAAALRAAAAALARAAGPVRFEGAAAAARGVAAQLLEALLRPPPPPPPQAPSAASSSSTARELAAQLCEMLQLLLLAAETDLLRGVPELEEALAACAGEGGGASVAAEA</sequence>
<dbReference type="PANTHER" id="PTHR45725:SF18">
    <property type="entry name" value="ORC1-LIKE AAA ATPASE DOMAIN-CONTAINING PROTEIN"/>
    <property type="match status" value="1"/>
</dbReference>
<dbReference type="InterPro" id="IPR051425">
    <property type="entry name" value="Formin_Homology"/>
</dbReference>